<dbReference type="Gene3D" id="1.10.45.10">
    <property type="entry name" value="Vanillyl-alcohol Oxidase, Chain A, domain 4"/>
    <property type="match status" value="1"/>
</dbReference>
<dbReference type="SUPFAM" id="SSF55103">
    <property type="entry name" value="FAD-linked oxidases, C-terminal domain"/>
    <property type="match status" value="1"/>
</dbReference>
<evidence type="ECO:0000256" key="4">
    <source>
        <dbReference type="ARBA" id="ARBA00023002"/>
    </source>
</evidence>
<evidence type="ECO:0000256" key="1">
    <source>
        <dbReference type="ARBA" id="ARBA00001974"/>
    </source>
</evidence>
<dbReference type="Gene3D" id="3.30.43.10">
    <property type="entry name" value="Uridine Diphospho-n-acetylenolpyruvylglucosamine Reductase, domain 2"/>
    <property type="match status" value="1"/>
</dbReference>
<dbReference type="Pfam" id="PF01565">
    <property type="entry name" value="FAD_binding_4"/>
    <property type="match status" value="1"/>
</dbReference>
<reference evidence="7" key="1">
    <citation type="journal article" date="2019" name="Int. J. Syst. Evol. Microbiol.">
        <title>The Global Catalogue of Microorganisms (GCM) 10K type strain sequencing project: providing services to taxonomists for standard genome sequencing and annotation.</title>
        <authorList>
            <consortium name="The Broad Institute Genomics Platform"/>
            <consortium name="The Broad Institute Genome Sequencing Center for Infectious Disease"/>
            <person name="Wu L."/>
            <person name="Ma J."/>
        </authorList>
    </citation>
    <scope>NUCLEOTIDE SEQUENCE [LARGE SCALE GENOMIC DNA]</scope>
    <source>
        <strain evidence="7">KCTC 42498</strain>
    </source>
</reference>
<dbReference type="InterPro" id="IPR016169">
    <property type="entry name" value="FAD-bd_PCMH_sub2"/>
</dbReference>
<comment type="caution">
    <text evidence="6">The sequence shown here is derived from an EMBL/GenBank/DDBJ whole genome shotgun (WGS) entry which is preliminary data.</text>
</comment>
<dbReference type="RefSeq" id="WP_377507348.1">
    <property type="nucleotide sequence ID" value="NZ_JBHULU010000015.1"/>
</dbReference>
<name>A0ABW5ILK6_9BACT</name>
<evidence type="ECO:0000313" key="6">
    <source>
        <dbReference type="EMBL" id="MFD2514544.1"/>
    </source>
</evidence>
<dbReference type="InterPro" id="IPR016164">
    <property type="entry name" value="FAD-linked_Oxase-like_C"/>
</dbReference>
<keyword evidence="2" id="KW-0285">Flavoprotein</keyword>
<comment type="cofactor">
    <cofactor evidence="1">
        <name>FAD</name>
        <dbReference type="ChEBI" id="CHEBI:57692"/>
    </cofactor>
</comment>
<keyword evidence="4" id="KW-0560">Oxidoreductase</keyword>
<dbReference type="Gene3D" id="3.30.465.10">
    <property type="match status" value="1"/>
</dbReference>
<organism evidence="6 7">
    <name type="scientific">Pontibacter locisalis</name>
    <dbReference type="NCBI Taxonomy" id="1719035"/>
    <lineage>
        <taxon>Bacteria</taxon>
        <taxon>Pseudomonadati</taxon>
        <taxon>Bacteroidota</taxon>
        <taxon>Cytophagia</taxon>
        <taxon>Cytophagales</taxon>
        <taxon>Hymenobacteraceae</taxon>
        <taxon>Pontibacter</taxon>
    </lineage>
</organism>
<evidence type="ECO:0000259" key="5">
    <source>
        <dbReference type="PROSITE" id="PS51387"/>
    </source>
</evidence>
<dbReference type="Proteomes" id="UP001597544">
    <property type="component" value="Unassembled WGS sequence"/>
</dbReference>
<dbReference type="PANTHER" id="PTHR42934:SF2">
    <property type="entry name" value="GLYCOLATE OXIDASE SUBUNIT GLCD"/>
    <property type="match status" value="1"/>
</dbReference>
<evidence type="ECO:0000256" key="2">
    <source>
        <dbReference type="ARBA" id="ARBA00022630"/>
    </source>
</evidence>
<protein>
    <submittedName>
        <fullName evidence="6">FAD-binding oxidoreductase</fullName>
    </submittedName>
</protein>
<gene>
    <name evidence="6" type="ORF">ACFSRY_11755</name>
</gene>
<dbReference type="Gene3D" id="3.30.70.2740">
    <property type="match status" value="1"/>
</dbReference>
<proteinExistence type="predicted"/>
<accession>A0ABW5ILK6</accession>
<feature type="domain" description="FAD-binding PCMH-type" evidence="5">
    <location>
        <begin position="43"/>
        <end position="222"/>
    </location>
</feature>
<dbReference type="Pfam" id="PF02913">
    <property type="entry name" value="FAD-oxidase_C"/>
    <property type="match status" value="1"/>
</dbReference>
<dbReference type="InterPro" id="IPR016167">
    <property type="entry name" value="FAD-bd_PCMH_sub1"/>
</dbReference>
<dbReference type="InterPro" id="IPR051914">
    <property type="entry name" value="FAD-linked_OxidoTrans_Type4"/>
</dbReference>
<dbReference type="Gene3D" id="3.30.70.2190">
    <property type="match status" value="1"/>
</dbReference>
<evidence type="ECO:0000313" key="7">
    <source>
        <dbReference type="Proteomes" id="UP001597544"/>
    </source>
</evidence>
<dbReference type="InterPro" id="IPR006094">
    <property type="entry name" value="Oxid_FAD_bind_N"/>
</dbReference>
<keyword evidence="7" id="KW-1185">Reference proteome</keyword>
<dbReference type="EMBL" id="JBHULU010000015">
    <property type="protein sequence ID" value="MFD2514544.1"/>
    <property type="molecule type" value="Genomic_DNA"/>
</dbReference>
<dbReference type="PANTHER" id="PTHR42934">
    <property type="entry name" value="GLYCOLATE OXIDASE SUBUNIT GLCD"/>
    <property type="match status" value="1"/>
</dbReference>
<dbReference type="PROSITE" id="PS51387">
    <property type="entry name" value="FAD_PCMH"/>
    <property type="match status" value="1"/>
</dbReference>
<dbReference type="InterPro" id="IPR016171">
    <property type="entry name" value="Vanillyl_alc_oxidase_C-sub2"/>
</dbReference>
<sequence length="467" mass="51347">MKFNSISPQAIEALSAIVGSGYVLLPAAADEMLRYTHDETEDLRYEPELVLKPANAKEISSILKYCHENYIPVTPRGAGTGLSGGALAVHKGVVLSTERLNSILNIDERNLQATVEPGVITQVFQEAVIARGLFYPPDPSSRGSCFLGGNLSESSGGPRAVKYGVTKDYVLNMEVVLPTGEITWTGANVLKNATGYNLTQLMIGSEGTLGVITKIVFKLIPYPPQTLVMLVPFRKEEEACAAVSQIFMAGIVPSALEFMERDAIEWTNKFLNLNLSLPEDIRAHLLIELDGKDMDLLYQDAEEVYEVLEKFDVGDILVADTEKQKADLWHLRRNVGHAVKSNSIYKEEDTVVPRAELPVLLKGVKEIGRKYNFKSVCYGHAGDGNLHINIVKGEMSDEDWKHKLPEGIKEIFKLCVALGGTISGEHGIGLVQKSYIGIALNEVQLRLMRGIKDTFDPHGILNPGKIF</sequence>
<keyword evidence="3" id="KW-0274">FAD</keyword>
<dbReference type="InterPro" id="IPR016166">
    <property type="entry name" value="FAD-bd_PCMH"/>
</dbReference>
<dbReference type="InterPro" id="IPR036318">
    <property type="entry name" value="FAD-bd_PCMH-like_sf"/>
</dbReference>
<evidence type="ECO:0000256" key="3">
    <source>
        <dbReference type="ARBA" id="ARBA00022827"/>
    </source>
</evidence>
<dbReference type="InterPro" id="IPR004113">
    <property type="entry name" value="FAD-bd_oxidored_4_C"/>
</dbReference>
<dbReference type="SUPFAM" id="SSF56176">
    <property type="entry name" value="FAD-binding/transporter-associated domain-like"/>
    <property type="match status" value="1"/>
</dbReference>